<evidence type="ECO:0000313" key="2">
    <source>
        <dbReference type="Proteomes" id="UP001732700"/>
    </source>
</evidence>
<reference evidence="1" key="1">
    <citation type="submission" date="2021-05" db="EMBL/GenBank/DDBJ databases">
        <authorList>
            <person name="Scholz U."/>
            <person name="Mascher M."/>
            <person name="Fiebig A."/>
        </authorList>
    </citation>
    <scope>NUCLEOTIDE SEQUENCE [LARGE SCALE GENOMIC DNA]</scope>
</reference>
<dbReference type="EnsemblPlants" id="AVESA.00010b.r2.5CG0917560.1">
    <property type="protein sequence ID" value="AVESA.00010b.r2.5CG0917560.1.CDS"/>
    <property type="gene ID" value="AVESA.00010b.r2.5CG0917560"/>
</dbReference>
<organism evidence="1 2">
    <name type="scientific">Avena sativa</name>
    <name type="common">Oat</name>
    <dbReference type="NCBI Taxonomy" id="4498"/>
    <lineage>
        <taxon>Eukaryota</taxon>
        <taxon>Viridiplantae</taxon>
        <taxon>Streptophyta</taxon>
        <taxon>Embryophyta</taxon>
        <taxon>Tracheophyta</taxon>
        <taxon>Spermatophyta</taxon>
        <taxon>Magnoliopsida</taxon>
        <taxon>Liliopsida</taxon>
        <taxon>Poales</taxon>
        <taxon>Poaceae</taxon>
        <taxon>BOP clade</taxon>
        <taxon>Pooideae</taxon>
        <taxon>Poodae</taxon>
        <taxon>Poeae</taxon>
        <taxon>Poeae Chloroplast Group 1 (Aveneae type)</taxon>
        <taxon>Aveninae</taxon>
        <taxon>Avena</taxon>
    </lineage>
</organism>
<evidence type="ECO:0000313" key="1">
    <source>
        <dbReference type="EnsemblPlants" id="AVESA.00010b.r2.5CG0917560.1.CDS"/>
    </source>
</evidence>
<protein>
    <submittedName>
        <fullName evidence="1">Uncharacterized protein</fullName>
    </submittedName>
</protein>
<name>A0ACD5Y6M6_AVESA</name>
<sequence length="216" mass="24215">MNMETFERLQAESKLHDALMRLEEAEGTDEDEEEGGGEEELACPFCGEEFDGVGLCLHIDDEHHVETKAGVCPICTDRVGIDLVGHMTLQHPSFFKGRWRNRRVSSGSHSSAYSALKKDAARIQHRYGGSSRAPSFNTVPDPLLSSFVGSFIDEDLPKDAQEEFLDQVIEKSDSLEQKAAESVEEEPLLPEVKEERTRRSQFVQGLVLSLMFDEIL</sequence>
<proteinExistence type="predicted"/>
<accession>A0ACD5Y6M6</accession>
<reference evidence="1" key="2">
    <citation type="submission" date="2025-09" db="UniProtKB">
        <authorList>
            <consortium name="EnsemblPlants"/>
        </authorList>
    </citation>
    <scope>IDENTIFICATION</scope>
</reference>
<dbReference type="Proteomes" id="UP001732700">
    <property type="component" value="Chromosome 5C"/>
</dbReference>
<keyword evidence="2" id="KW-1185">Reference proteome</keyword>